<dbReference type="SUPFAM" id="SSF53098">
    <property type="entry name" value="Ribonuclease H-like"/>
    <property type="match status" value="1"/>
</dbReference>
<evidence type="ECO:0008006" key="4">
    <source>
        <dbReference type="Google" id="ProtNLM"/>
    </source>
</evidence>
<organism evidence="3">
    <name type="scientific">Tanacetum cinerariifolium</name>
    <name type="common">Dalmatian daisy</name>
    <name type="synonym">Chrysanthemum cinerariifolium</name>
    <dbReference type="NCBI Taxonomy" id="118510"/>
    <lineage>
        <taxon>Eukaryota</taxon>
        <taxon>Viridiplantae</taxon>
        <taxon>Streptophyta</taxon>
        <taxon>Embryophyta</taxon>
        <taxon>Tracheophyta</taxon>
        <taxon>Spermatophyta</taxon>
        <taxon>Magnoliopsida</taxon>
        <taxon>eudicotyledons</taxon>
        <taxon>Gunneridae</taxon>
        <taxon>Pentapetalae</taxon>
        <taxon>asterids</taxon>
        <taxon>campanulids</taxon>
        <taxon>Asterales</taxon>
        <taxon>Asteraceae</taxon>
        <taxon>Asteroideae</taxon>
        <taxon>Anthemideae</taxon>
        <taxon>Anthemidinae</taxon>
        <taxon>Tanacetum</taxon>
    </lineage>
</organism>
<keyword evidence="2" id="KW-1133">Transmembrane helix</keyword>
<dbReference type="GO" id="GO:0003676">
    <property type="term" value="F:nucleic acid binding"/>
    <property type="evidence" value="ECO:0007669"/>
    <property type="project" value="InterPro"/>
</dbReference>
<reference evidence="3" key="1">
    <citation type="journal article" date="2019" name="Sci. Rep.">
        <title>Draft genome of Tanacetum cinerariifolium, the natural source of mosquito coil.</title>
        <authorList>
            <person name="Yamashiro T."/>
            <person name="Shiraishi A."/>
            <person name="Satake H."/>
            <person name="Nakayama K."/>
        </authorList>
    </citation>
    <scope>NUCLEOTIDE SEQUENCE</scope>
</reference>
<dbReference type="Gene3D" id="3.30.420.10">
    <property type="entry name" value="Ribonuclease H-like superfamily/Ribonuclease H"/>
    <property type="match status" value="1"/>
</dbReference>
<gene>
    <name evidence="3" type="ORF">Tci_059215</name>
</gene>
<accession>A0A6L2NNS2</accession>
<evidence type="ECO:0000256" key="1">
    <source>
        <dbReference type="SAM" id="MobiDB-lite"/>
    </source>
</evidence>
<dbReference type="PANTHER" id="PTHR48475">
    <property type="entry name" value="RIBONUCLEASE H"/>
    <property type="match status" value="1"/>
</dbReference>
<dbReference type="InterPro" id="IPR036397">
    <property type="entry name" value="RNaseH_sf"/>
</dbReference>
<dbReference type="AlphaFoldDB" id="A0A6L2NNS2"/>
<sequence>VSTAMVFVSTAFNTTLTLKITCSCLNDVDEDLKDLEMCDFSYDALCTHWLSLKGVTLLCSVSRFIELKMFMHSFRGRSLLLLVIVNTASFKFLLLEFIIYTELNGGRYEMDAIIFEVLTHRWSVMTSPWGVIKMKKKTMPTEVIEEEVTKETTTIGVLEIGMTVNKEMTTEIPNLEKTILLIHQHPKRSSTSLTLKKPCENLWLLKNRRMTSSKINSSTLKPKLSKDKRITKQRFKTFRQGLVDTLTNVPLDPIVHFQHVNAVFIRSGKTYDPPVNPNAKTTVIQDDSEDEANEAEKEVEPPSSKQAKADPQPVKAYKPKIPYPQLLCKENMEERYAKFIDLIKEVRINVPLVDVLVGMPNYGKFLKDLMSNKSKMEQIPAAFLNEECFAIVQNKLLPKLEGIVLGHKVYSARLEVDKEKINVIAKLPPLTKFKDLRSFLRHAGFTILLLQEFDIEIKNKKGAENVMANHLSRFENLNHKELRDEDIDDNFPDETLMDVSSNDEGSTSSFFDFANYLVGKILRKGLTYAQRCKFFSELKHYFWDDPYLFKMGQVKNTNRALKRILEKMVKDNPSVWSRKLDDALWAFHTTYKMPIGTTPYPLSYEKPYHLPFKINHAYWAFRSCNLDLSIAREKQFLQLHELEELRL</sequence>
<evidence type="ECO:0000313" key="3">
    <source>
        <dbReference type="EMBL" id="GEU87237.1"/>
    </source>
</evidence>
<name>A0A6L2NNS2_TANCI</name>
<keyword evidence="2" id="KW-0812">Transmembrane</keyword>
<keyword evidence="2" id="KW-0472">Membrane</keyword>
<proteinExistence type="predicted"/>
<feature type="transmembrane region" description="Helical" evidence="2">
    <location>
        <begin position="79"/>
        <end position="100"/>
    </location>
</feature>
<protein>
    <recommendedName>
        <fullName evidence="4">Reverse transcriptase domain-containing protein</fullName>
    </recommendedName>
</protein>
<feature type="non-terminal residue" evidence="3">
    <location>
        <position position="1"/>
    </location>
</feature>
<dbReference type="InterPro" id="IPR012337">
    <property type="entry name" value="RNaseH-like_sf"/>
</dbReference>
<feature type="region of interest" description="Disordered" evidence="1">
    <location>
        <begin position="275"/>
        <end position="316"/>
    </location>
</feature>
<evidence type="ECO:0000256" key="2">
    <source>
        <dbReference type="SAM" id="Phobius"/>
    </source>
</evidence>
<dbReference type="EMBL" id="BKCJ010009497">
    <property type="protein sequence ID" value="GEU87237.1"/>
    <property type="molecule type" value="Genomic_DNA"/>
</dbReference>
<comment type="caution">
    <text evidence="3">The sequence shown here is derived from an EMBL/GenBank/DDBJ whole genome shotgun (WGS) entry which is preliminary data.</text>
</comment>
<dbReference type="PANTHER" id="PTHR48475:SF1">
    <property type="entry name" value="RNASE H TYPE-1 DOMAIN-CONTAINING PROTEIN"/>
    <property type="match status" value="1"/>
</dbReference>